<feature type="compositionally biased region" description="Polar residues" evidence="4">
    <location>
        <begin position="786"/>
        <end position="800"/>
    </location>
</feature>
<feature type="domain" description="PIH1 N-terminal" evidence="5">
    <location>
        <begin position="45"/>
        <end position="201"/>
    </location>
</feature>
<feature type="region of interest" description="Disordered" evidence="4">
    <location>
        <begin position="611"/>
        <end position="644"/>
    </location>
</feature>
<evidence type="ECO:0000259" key="5">
    <source>
        <dbReference type="Pfam" id="PF08190"/>
    </source>
</evidence>
<keyword evidence="8" id="KW-1185">Reference proteome</keyword>
<evidence type="ECO:0000259" key="6">
    <source>
        <dbReference type="Pfam" id="PF18201"/>
    </source>
</evidence>
<protein>
    <recommendedName>
        <fullName evidence="3">Protein kintoun</fullName>
    </recommendedName>
    <alternativeName>
        <fullName evidence="3">Dynein assembly factor 2, axonemal homolog</fullName>
    </alternativeName>
</protein>
<dbReference type="AlphaFoldDB" id="A0ABD2WEM5"/>
<comment type="caution">
    <text evidence="7">The sequence shown here is derived from an EMBL/GenBank/DDBJ whole genome shotgun (WGS) entry which is preliminary data.</text>
</comment>
<dbReference type="InterPro" id="IPR050734">
    <property type="entry name" value="PIH1/Kintoun_subfamily"/>
</dbReference>
<dbReference type="EMBL" id="JBJJXI010000111">
    <property type="protein sequence ID" value="KAL3391155.1"/>
    <property type="molecule type" value="Genomic_DNA"/>
</dbReference>
<dbReference type="GO" id="GO:0120293">
    <property type="term" value="C:dynein axonemal particle"/>
    <property type="evidence" value="ECO:0007669"/>
    <property type="project" value="UniProtKB-SubCell"/>
</dbReference>
<dbReference type="HAMAP" id="MF_03069">
    <property type="entry name" value="Kintoun"/>
    <property type="match status" value="1"/>
</dbReference>
<dbReference type="InterPro" id="IPR034727">
    <property type="entry name" value="Kintoun"/>
</dbReference>
<evidence type="ECO:0000256" key="3">
    <source>
        <dbReference type="HAMAP-Rule" id="MF_03069"/>
    </source>
</evidence>
<dbReference type="Pfam" id="PF08190">
    <property type="entry name" value="PIH1"/>
    <property type="match status" value="1"/>
</dbReference>
<comment type="similarity">
    <text evidence="3">Belongs to the PIH1 family. Kintoun subfamily.</text>
</comment>
<dbReference type="PANTHER" id="PTHR22997">
    <property type="entry name" value="PIH1 DOMAIN-CONTAINING PROTEIN 1"/>
    <property type="match status" value="1"/>
</dbReference>
<feature type="region of interest" description="Disordered" evidence="4">
    <location>
        <begin position="369"/>
        <end position="405"/>
    </location>
</feature>
<comment type="function">
    <text evidence="3">Required for cytoplasmic pre-assembly of axonemal dyneins, thereby playing a central role in motility in cilia and flagella. Involved in pre-assembly of dynein arm complexes in the cytoplasm before intraflagellar transport loads them for the ciliary compartment.</text>
</comment>
<gene>
    <name evidence="7" type="ORF">TKK_013912</name>
</gene>
<accession>A0ABD2WEM5</accession>
<evidence type="ECO:0000256" key="1">
    <source>
        <dbReference type="ARBA" id="ARBA00022490"/>
    </source>
</evidence>
<comment type="subcellular location">
    <subcellularLocation>
        <location evidence="3">Cytoplasm</location>
    </subcellularLocation>
    <subcellularLocation>
        <location evidence="2">Dynein axonemal particle</location>
    </subcellularLocation>
</comment>
<dbReference type="GO" id="GO:0060285">
    <property type="term" value="P:cilium-dependent cell motility"/>
    <property type="evidence" value="ECO:0007669"/>
    <property type="project" value="UniProtKB-UniRule"/>
</dbReference>
<feature type="region of interest" description="Disordered" evidence="4">
    <location>
        <begin position="220"/>
        <end position="247"/>
    </location>
</feature>
<dbReference type="Proteomes" id="UP001627154">
    <property type="component" value="Unassembled WGS sequence"/>
</dbReference>
<feature type="compositionally biased region" description="Basic and acidic residues" evidence="4">
    <location>
        <begin position="374"/>
        <end position="386"/>
    </location>
</feature>
<feature type="compositionally biased region" description="Low complexity" evidence="4">
    <location>
        <begin position="622"/>
        <end position="644"/>
    </location>
</feature>
<feature type="compositionally biased region" description="Basic and acidic residues" evidence="4">
    <location>
        <begin position="739"/>
        <end position="757"/>
    </location>
</feature>
<dbReference type="Pfam" id="PF18201">
    <property type="entry name" value="PIH1_CS"/>
    <property type="match status" value="1"/>
</dbReference>
<dbReference type="PANTHER" id="PTHR22997:SF3">
    <property type="entry name" value="PROTEIN KINTOUN"/>
    <property type="match status" value="1"/>
</dbReference>
<evidence type="ECO:0000256" key="2">
    <source>
        <dbReference type="ARBA" id="ARBA00024190"/>
    </source>
</evidence>
<feature type="compositionally biased region" description="Basic and acidic residues" evidence="4">
    <location>
        <begin position="816"/>
        <end position="830"/>
    </location>
</feature>
<dbReference type="InterPro" id="IPR012981">
    <property type="entry name" value="PIH1_N"/>
</dbReference>
<dbReference type="CDD" id="cd00298">
    <property type="entry name" value="ACD_sHsps_p23-like"/>
    <property type="match status" value="1"/>
</dbReference>
<name>A0ABD2WEM5_9HYME</name>
<organism evidence="7 8">
    <name type="scientific">Trichogramma kaykai</name>
    <dbReference type="NCBI Taxonomy" id="54128"/>
    <lineage>
        <taxon>Eukaryota</taxon>
        <taxon>Metazoa</taxon>
        <taxon>Ecdysozoa</taxon>
        <taxon>Arthropoda</taxon>
        <taxon>Hexapoda</taxon>
        <taxon>Insecta</taxon>
        <taxon>Pterygota</taxon>
        <taxon>Neoptera</taxon>
        <taxon>Endopterygota</taxon>
        <taxon>Hymenoptera</taxon>
        <taxon>Apocrita</taxon>
        <taxon>Proctotrupomorpha</taxon>
        <taxon>Chalcidoidea</taxon>
        <taxon>Trichogrammatidae</taxon>
        <taxon>Trichogramma</taxon>
    </lineage>
</organism>
<feature type="domain" description="PIH1D1/2/3 CS-like" evidence="6">
    <location>
        <begin position="260"/>
        <end position="361"/>
    </location>
</feature>
<keyword evidence="1 3" id="KW-0963">Cytoplasm</keyword>
<dbReference type="GO" id="GO:0070286">
    <property type="term" value="P:axonemal dynein complex assembly"/>
    <property type="evidence" value="ECO:0007669"/>
    <property type="project" value="UniProtKB-UniRule"/>
</dbReference>
<feature type="region of interest" description="Disordered" evidence="4">
    <location>
        <begin position="716"/>
        <end position="830"/>
    </location>
</feature>
<dbReference type="InterPro" id="IPR041442">
    <property type="entry name" value="PIH1D1/2/3_CS-like"/>
</dbReference>
<evidence type="ECO:0000313" key="8">
    <source>
        <dbReference type="Proteomes" id="UP001627154"/>
    </source>
</evidence>
<reference evidence="7 8" key="1">
    <citation type="journal article" date="2024" name="bioRxiv">
        <title>A reference genome for Trichogramma kaykai: A tiny desert-dwelling parasitoid wasp with competing sex-ratio distorters.</title>
        <authorList>
            <person name="Culotta J."/>
            <person name="Lindsey A.R."/>
        </authorList>
    </citation>
    <scope>NUCLEOTIDE SEQUENCE [LARGE SCALE GENOMIC DNA]</scope>
    <source>
        <strain evidence="7 8">KSX58</strain>
    </source>
</reference>
<evidence type="ECO:0000256" key="4">
    <source>
        <dbReference type="SAM" id="MobiDB-lite"/>
    </source>
</evidence>
<feature type="compositionally biased region" description="Basic residues" evidence="4">
    <location>
        <begin position="723"/>
        <end position="738"/>
    </location>
</feature>
<proteinExistence type="inferred from homology"/>
<evidence type="ECO:0000313" key="7">
    <source>
        <dbReference type="EMBL" id="KAL3391155.1"/>
    </source>
</evidence>
<sequence length="830" mass="94400">MESFDEERREAWENLNVSRDEMRNLTECLKKDEFRKLLMDYAEEVNDPENRRLYEQELTQLERERGIDVTFVKPEAAYVIKTSLDGRLKCFINVGGSECVAKPTSRPAEQGLDWSIPYVLAPPRDDFDKSKVRCMVYDVVFHPDTLYLAEKNPKFREIVNETALDGVESNFKVKLDRKNLKFPKMSQKGTCLPTVIRKPCEKPKEKLDIDPEIYQKLMSTYDENRKTKKKSSKKPERTAPQTKYYNKTDDVTEIRDTSSYTTPKFIIKYQSSVEMDEFLETKDAKLHSTIPKNLVIVINLPLLKSASNATLDVKEQHLTLKSEKPAKYNLELPLSYRVDKDKGNAKFDPKSKKLTVTLPVLREASLPINTNKVSDAKEDSGVESDHGSPLPESEMSRQLKNEGTSDLVEELHDIDTCNVNNNCVETALRTSLDEATMSFMNPNVKYSLPTFSCNLHEDVLGVTIHAKNVDSDAIQHKILANNAGFHVIVSSIGAGFYPVYYSLCLKLENQIQPNTLNIEPWDNNVVVSVKLDNPETISNYHYGISEESMESKNLSEGSSIKNKLRLLTEDSEETTDKKIKVIPKFREVVINVGSQKLDSDDEGDYVFVDALESQEEEPVHRSSLSRSVSESSGDELPSSVSSSVSSGVEIGRYKSIYKSRSFSRSISESSIDDSIAQSPSITFTDSVHEFNSESEGSSLKKTVRFSDVVSQKLYRSNSSILGQRRKNQRKRNNKKRAQERRMSESECSETEEREKYKNLPKTELGHETAEAVRPILLHRNNRTEAQKTANIDIQGSSRNANMRKQKRNTDTLESNENVKTDNHSDVEFPL</sequence>